<sequence>MRKELYQAIIVTNSKTNSSSFKTPLTTPSSTTQELRDHKIDNSFSEEVRTLNKIHKDDCYTY</sequence>
<comment type="caution">
    <text evidence="1">The sequence shown here is derived from an EMBL/GenBank/DDBJ whole genome shotgun (WGS) entry which is preliminary data.</text>
</comment>
<dbReference type="Proteomes" id="UP000789342">
    <property type="component" value="Unassembled WGS sequence"/>
</dbReference>
<accession>A0A9N9EK70</accession>
<evidence type="ECO:0000313" key="1">
    <source>
        <dbReference type="EMBL" id="CAG8678222.1"/>
    </source>
</evidence>
<name>A0A9N9EK70_9GLOM</name>
<keyword evidence="2" id="KW-1185">Reference proteome</keyword>
<gene>
    <name evidence="1" type="ORF">AMORRO_LOCUS11128</name>
</gene>
<feature type="non-terminal residue" evidence="1">
    <location>
        <position position="62"/>
    </location>
</feature>
<protein>
    <submittedName>
        <fullName evidence="1">12674_t:CDS:1</fullName>
    </submittedName>
</protein>
<evidence type="ECO:0000313" key="2">
    <source>
        <dbReference type="Proteomes" id="UP000789342"/>
    </source>
</evidence>
<reference evidence="1" key="1">
    <citation type="submission" date="2021-06" db="EMBL/GenBank/DDBJ databases">
        <authorList>
            <person name="Kallberg Y."/>
            <person name="Tangrot J."/>
            <person name="Rosling A."/>
        </authorList>
    </citation>
    <scope>NUCLEOTIDE SEQUENCE</scope>
    <source>
        <strain evidence="1">CL551</strain>
    </source>
</reference>
<proteinExistence type="predicted"/>
<dbReference type="AlphaFoldDB" id="A0A9N9EK70"/>
<dbReference type="EMBL" id="CAJVPV010013484">
    <property type="protein sequence ID" value="CAG8678222.1"/>
    <property type="molecule type" value="Genomic_DNA"/>
</dbReference>
<organism evidence="1 2">
    <name type="scientific">Acaulospora morrowiae</name>
    <dbReference type="NCBI Taxonomy" id="94023"/>
    <lineage>
        <taxon>Eukaryota</taxon>
        <taxon>Fungi</taxon>
        <taxon>Fungi incertae sedis</taxon>
        <taxon>Mucoromycota</taxon>
        <taxon>Glomeromycotina</taxon>
        <taxon>Glomeromycetes</taxon>
        <taxon>Diversisporales</taxon>
        <taxon>Acaulosporaceae</taxon>
        <taxon>Acaulospora</taxon>
    </lineage>
</organism>